<comment type="similarity">
    <text evidence="3">Belongs to the hook family.</text>
</comment>
<proteinExistence type="inferred from homology"/>
<dbReference type="InParanoid" id="A0A7M7JTK1"/>
<dbReference type="GO" id="GO:0006897">
    <property type="term" value="P:endocytosis"/>
    <property type="evidence" value="ECO:0007669"/>
    <property type="project" value="UniProtKB-KW"/>
</dbReference>
<evidence type="ECO:0000313" key="15">
    <source>
        <dbReference type="EnsemblMetazoa" id="XP_022656923"/>
    </source>
</evidence>
<name>A0A7M7JTK1_VARDE</name>
<dbReference type="GO" id="GO:0051959">
    <property type="term" value="F:dynein light intermediate chain binding"/>
    <property type="evidence" value="ECO:0007669"/>
    <property type="project" value="TreeGrafter"/>
</dbReference>
<dbReference type="KEGG" id="vde:111248601"/>
<dbReference type="GO" id="GO:0005813">
    <property type="term" value="C:centrosome"/>
    <property type="evidence" value="ECO:0007669"/>
    <property type="project" value="TreeGrafter"/>
</dbReference>
<dbReference type="GO" id="GO:0005768">
    <property type="term" value="C:endosome"/>
    <property type="evidence" value="ECO:0007669"/>
    <property type="project" value="UniProtKB-SubCell"/>
</dbReference>
<feature type="coiled-coil region" evidence="12">
    <location>
        <begin position="270"/>
        <end position="369"/>
    </location>
</feature>
<dbReference type="InterPro" id="IPR001715">
    <property type="entry name" value="CH_dom"/>
</dbReference>
<dbReference type="GO" id="GO:0031122">
    <property type="term" value="P:cytoplasmic microtubule organization"/>
    <property type="evidence" value="ECO:0007669"/>
    <property type="project" value="InterPro"/>
</dbReference>
<dbReference type="FunFam" id="1.10.418.10:FF:000024">
    <property type="entry name" value="Hook homolog 3 (Drosophila)"/>
    <property type="match status" value="1"/>
</dbReference>
<sequence>MDNFTQSLIIWLRASFDIPVPHSSPEELSDGTALAYVLHQIDGEFFDAQWLNKLKTDCGDNWRLKVSNVKKVIGRVVDYLGDVSCISLILNEGELAQSVGERGRDVGRLLQLVLAAAVNCPSKEGYIQRIMALEEEVQHVVMKAIQEVRTLTNFFSVRNAALYLMASMHSLPQPALDAASASGIITGLSGPDVVRRLEERLVQEERARERLEQRLHEIEGILQTERQEKMLLVDELREVQDKMASEEAPQSIGAKVKAQRDQQSKLESELFKMEMQKEEFRSKLEEAQSLARDLTARNEELARDREQLAALKDELDVLRHTNEQVGRYEASLEMYRKKMEEMSDLKKQLKLLEAKNADYLQANVRLEEELSRTATLKTQIEVYKKETHSLHERLTEETERADRAEFEKRRFEEKLTALTAEKDRVLIERDTLRESIEELKLNKQSSTDGVGAKMIPGSSDFLEDSPALLKEKLLRLQAENETLRKRSLTSADGDAYKELHDDLKKLQEETEQKLRAANMKILELESHSADNSIVRDLNDKVEKLTRELEERKQELIQSEEKYDRCIAKARTVLANLNDGSSEAALRHEISEKDQLISKLERDVAQMRSQYDSQLIFLLQERLIMTALHNFGAHEQRRAAEQRLASGSFLNKQRQSTARKHNLSGVQSSEFFN</sequence>
<keyword evidence="16" id="KW-1185">Reference proteome</keyword>
<protein>
    <recommendedName>
        <fullName evidence="5">Protein hook</fullName>
    </recommendedName>
</protein>
<dbReference type="OrthoDB" id="49395at2759"/>
<accession>A0A7M7JTK1</accession>
<dbReference type="GeneID" id="111248601"/>
<dbReference type="GO" id="GO:0005874">
    <property type="term" value="C:microtubule"/>
    <property type="evidence" value="ECO:0007669"/>
    <property type="project" value="UniProtKB-KW"/>
</dbReference>
<dbReference type="AlphaFoldDB" id="A0A7M7JTK1"/>
<dbReference type="EnsemblMetazoa" id="XM_022801189">
    <property type="protein sequence ID" value="XP_022656924"/>
    <property type="gene ID" value="LOC111248601"/>
</dbReference>
<keyword evidence="10 12" id="KW-0175">Coiled coil</keyword>
<feature type="compositionally biased region" description="Polar residues" evidence="13">
    <location>
        <begin position="663"/>
        <end position="672"/>
    </location>
</feature>
<keyword evidence="6" id="KW-0963">Cytoplasm</keyword>
<evidence type="ECO:0000313" key="16">
    <source>
        <dbReference type="Proteomes" id="UP000594260"/>
    </source>
</evidence>
<feature type="coiled-coil region" evidence="12">
    <location>
        <begin position="496"/>
        <end position="609"/>
    </location>
</feature>
<dbReference type="Pfam" id="PF19047">
    <property type="entry name" value="HOOK_N"/>
    <property type="match status" value="1"/>
</dbReference>
<keyword evidence="8" id="KW-0493">Microtubule</keyword>
<evidence type="ECO:0000256" key="13">
    <source>
        <dbReference type="SAM" id="MobiDB-lite"/>
    </source>
</evidence>
<evidence type="ECO:0000256" key="3">
    <source>
        <dbReference type="ARBA" id="ARBA00006946"/>
    </source>
</evidence>
<evidence type="ECO:0000256" key="1">
    <source>
        <dbReference type="ARBA" id="ARBA00004177"/>
    </source>
</evidence>
<evidence type="ECO:0000256" key="9">
    <source>
        <dbReference type="ARBA" id="ARBA00022753"/>
    </source>
</evidence>
<feature type="domain" description="Calponin-homology (CH)" evidence="14">
    <location>
        <begin position="2"/>
        <end position="117"/>
    </location>
</feature>
<dbReference type="PROSITE" id="PS50021">
    <property type="entry name" value="CH"/>
    <property type="match status" value="1"/>
</dbReference>
<dbReference type="InterPro" id="IPR008636">
    <property type="entry name" value="Hook_C"/>
</dbReference>
<dbReference type="RefSeq" id="XP_022656922.1">
    <property type="nucleotide sequence ID" value="XM_022801187.1"/>
</dbReference>
<evidence type="ECO:0000259" key="14">
    <source>
        <dbReference type="PROSITE" id="PS50021"/>
    </source>
</evidence>
<evidence type="ECO:0000256" key="11">
    <source>
        <dbReference type="ARBA" id="ARBA00023212"/>
    </source>
</evidence>
<dbReference type="EnsemblMetazoa" id="XM_022801187">
    <property type="protein sequence ID" value="XP_022656922"/>
    <property type="gene ID" value="LOC111248601"/>
</dbReference>
<dbReference type="GO" id="GO:0008017">
    <property type="term" value="F:microtubule binding"/>
    <property type="evidence" value="ECO:0007669"/>
    <property type="project" value="InterPro"/>
</dbReference>
<evidence type="ECO:0000256" key="12">
    <source>
        <dbReference type="SAM" id="Coils"/>
    </source>
</evidence>
<feature type="coiled-coil region" evidence="12">
    <location>
        <begin position="194"/>
        <end position="242"/>
    </location>
</feature>
<evidence type="ECO:0000256" key="10">
    <source>
        <dbReference type="ARBA" id="ARBA00023054"/>
    </source>
</evidence>
<dbReference type="RefSeq" id="XP_022656924.1">
    <property type="nucleotide sequence ID" value="XM_022801189.1"/>
</dbReference>
<dbReference type="GO" id="GO:0030705">
    <property type="term" value="P:cytoskeleton-dependent intracellular transport"/>
    <property type="evidence" value="ECO:0007669"/>
    <property type="project" value="InterPro"/>
</dbReference>
<evidence type="ECO:0000256" key="2">
    <source>
        <dbReference type="ARBA" id="ARBA00004245"/>
    </source>
</evidence>
<dbReference type="FunCoup" id="A0A7M7JTK1">
    <property type="interactions" value="474"/>
</dbReference>
<dbReference type="OMA" id="DAKYRKC"/>
<keyword evidence="7" id="KW-0254">Endocytosis</keyword>
<evidence type="ECO:0000256" key="6">
    <source>
        <dbReference type="ARBA" id="ARBA00022490"/>
    </source>
</evidence>
<dbReference type="RefSeq" id="XP_022656923.1">
    <property type="nucleotide sequence ID" value="XM_022801188.1"/>
</dbReference>
<dbReference type="Pfam" id="PF05622">
    <property type="entry name" value="HOOK"/>
    <property type="match status" value="2"/>
</dbReference>
<feature type="region of interest" description="Disordered" evidence="13">
    <location>
        <begin position="649"/>
        <end position="672"/>
    </location>
</feature>
<reference evidence="15" key="1">
    <citation type="submission" date="2021-01" db="UniProtKB">
        <authorList>
            <consortium name="EnsemblMetazoa"/>
        </authorList>
    </citation>
    <scope>IDENTIFICATION</scope>
</reference>
<dbReference type="Proteomes" id="UP000594260">
    <property type="component" value="Unplaced"/>
</dbReference>
<dbReference type="CTD" id="35169"/>
<evidence type="ECO:0000256" key="4">
    <source>
        <dbReference type="ARBA" id="ARBA00011241"/>
    </source>
</evidence>
<dbReference type="SUPFAM" id="SSF116907">
    <property type="entry name" value="Hook domain"/>
    <property type="match status" value="1"/>
</dbReference>
<keyword evidence="9" id="KW-0967">Endosome</keyword>
<feature type="coiled-coil region" evidence="12">
    <location>
        <begin position="394"/>
        <end position="442"/>
    </location>
</feature>
<dbReference type="EnsemblMetazoa" id="XM_022801188">
    <property type="protein sequence ID" value="XP_022656923"/>
    <property type="gene ID" value="LOC111248601"/>
</dbReference>
<comment type="subcellular location">
    <subcellularLocation>
        <location evidence="2">Cytoplasm</location>
        <location evidence="2">Cytoskeleton</location>
    </subcellularLocation>
    <subcellularLocation>
        <location evidence="1">Endosome</location>
    </subcellularLocation>
</comment>
<dbReference type="PANTHER" id="PTHR18947:SF39">
    <property type="entry name" value="PROTEIN HOOK"/>
    <property type="match status" value="1"/>
</dbReference>
<comment type="subunit">
    <text evidence="4">Homodimer. Interacts with microtubules via its N-terminus.</text>
</comment>
<evidence type="ECO:0000256" key="7">
    <source>
        <dbReference type="ARBA" id="ARBA00022583"/>
    </source>
</evidence>
<organism evidence="15 16">
    <name type="scientific">Varroa destructor</name>
    <name type="common">Honeybee mite</name>
    <dbReference type="NCBI Taxonomy" id="109461"/>
    <lineage>
        <taxon>Eukaryota</taxon>
        <taxon>Metazoa</taxon>
        <taxon>Ecdysozoa</taxon>
        <taxon>Arthropoda</taxon>
        <taxon>Chelicerata</taxon>
        <taxon>Arachnida</taxon>
        <taxon>Acari</taxon>
        <taxon>Parasitiformes</taxon>
        <taxon>Mesostigmata</taxon>
        <taxon>Gamasina</taxon>
        <taxon>Dermanyssoidea</taxon>
        <taxon>Varroidae</taxon>
        <taxon>Varroa</taxon>
    </lineage>
</organism>
<evidence type="ECO:0000256" key="8">
    <source>
        <dbReference type="ARBA" id="ARBA00022701"/>
    </source>
</evidence>
<dbReference type="InterPro" id="IPR036872">
    <property type="entry name" value="CH_dom_sf"/>
</dbReference>
<dbReference type="InterPro" id="IPR043936">
    <property type="entry name" value="HOOK_N"/>
</dbReference>
<evidence type="ECO:0000256" key="5">
    <source>
        <dbReference type="ARBA" id="ARBA00018971"/>
    </source>
</evidence>
<dbReference type="PANTHER" id="PTHR18947">
    <property type="entry name" value="HOOK PROTEINS"/>
    <property type="match status" value="1"/>
</dbReference>
<keyword evidence="11" id="KW-0206">Cytoskeleton</keyword>
<dbReference type="Gene3D" id="1.10.418.10">
    <property type="entry name" value="Calponin-like domain"/>
    <property type="match status" value="1"/>
</dbReference>